<sequence>MSVYHGSMESEAAMADTADSDFDGLVGKQEERLGDLVVEGFKKLINTYDPDQDDLERPEPKPLPDSSRLDAEKTKRGLLSWLELSLLPQLGQQITDLSALLDLTDLQKETDSTLRQILESQAELDQSLGKLQTSLYTLCPEPARSPPFESSDRNRKEFKSFRAHGLYHHITGQVLSEIIHVFNESYELIQQLELSTEPYKFPVEIDATRTAITHYAASTRDGIGSTIRWLKGSEFDLLRSHWLNEISGMNDTLSKLISLINSPPNTTGRPQLSLVPELDSFHYHPPSQPVIRLAKSVPPLLKLSRLFFKKMTRPEIDTKRLASFTQSASHQLDHMAQSAGNIGCDFEELLKLFRKVDRRVDRLGRPIQEEEEPLVSSVQLTAITQRIGIRFQSYLFIILLYFHPVIPNNHSFDSQNHSKAWFLAWFNHFSIAVRNFEIAAEFFDDDA</sequence>
<feature type="compositionally biased region" description="Basic and acidic residues" evidence="1">
    <location>
        <begin position="55"/>
        <end position="70"/>
    </location>
</feature>
<dbReference type="AlphaFoldDB" id="A0A5B0NMM8"/>
<name>A0A5B0NMM8_PUCGR</name>
<dbReference type="EMBL" id="VSWC01000093">
    <property type="protein sequence ID" value="KAA1089169.1"/>
    <property type="molecule type" value="Genomic_DNA"/>
</dbReference>
<dbReference type="Proteomes" id="UP000324748">
    <property type="component" value="Unassembled WGS sequence"/>
</dbReference>
<protein>
    <submittedName>
        <fullName evidence="2">Uncharacterized protein</fullName>
    </submittedName>
</protein>
<dbReference type="OrthoDB" id="2508714at2759"/>
<evidence type="ECO:0000256" key="1">
    <source>
        <dbReference type="SAM" id="MobiDB-lite"/>
    </source>
</evidence>
<dbReference type="PANTHER" id="PTHR33069:SF3">
    <property type="entry name" value="DYNEIN HEAVY CHAIN TAIL DOMAIN-CONTAINING PROTEIN"/>
    <property type="match status" value="1"/>
</dbReference>
<comment type="caution">
    <text evidence="2">The sequence shown here is derived from an EMBL/GenBank/DDBJ whole genome shotgun (WGS) entry which is preliminary data.</text>
</comment>
<accession>A0A5B0NMM8</accession>
<reference evidence="2 3" key="1">
    <citation type="submission" date="2019-05" db="EMBL/GenBank/DDBJ databases">
        <title>Emergence of the Ug99 lineage of the wheat stem rust pathogen through somatic hybridization.</title>
        <authorList>
            <person name="Li F."/>
            <person name="Upadhyaya N.M."/>
            <person name="Sperschneider J."/>
            <person name="Matny O."/>
            <person name="Nguyen-Phuc H."/>
            <person name="Mago R."/>
            <person name="Raley C."/>
            <person name="Miller M.E."/>
            <person name="Silverstein K.A.T."/>
            <person name="Henningsen E."/>
            <person name="Hirsch C.D."/>
            <person name="Visser B."/>
            <person name="Pretorius Z.A."/>
            <person name="Steffenson B.J."/>
            <person name="Schwessinger B."/>
            <person name="Dodds P.N."/>
            <person name="Figueroa M."/>
        </authorList>
    </citation>
    <scope>NUCLEOTIDE SEQUENCE [LARGE SCALE GENOMIC DNA]</scope>
    <source>
        <strain evidence="2">21-0</strain>
    </source>
</reference>
<organism evidence="2 3">
    <name type="scientific">Puccinia graminis f. sp. tritici</name>
    <dbReference type="NCBI Taxonomy" id="56615"/>
    <lineage>
        <taxon>Eukaryota</taxon>
        <taxon>Fungi</taxon>
        <taxon>Dikarya</taxon>
        <taxon>Basidiomycota</taxon>
        <taxon>Pucciniomycotina</taxon>
        <taxon>Pucciniomycetes</taxon>
        <taxon>Pucciniales</taxon>
        <taxon>Pucciniaceae</taxon>
        <taxon>Puccinia</taxon>
    </lineage>
</organism>
<keyword evidence="3" id="KW-1185">Reference proteome</keyword>
<dbReference type="PANTHER" id="PTHR33069">
    <property type="entry name" value="CHROMOSOME 7, WHOLE GENOME SHOTGUN SEQUENCE-RELATED"/>
    <property type="match status" value="1"/>
</dbReference>
<gene>
    <name evidence="2" type="ORF">PGT21_008927</name>
</gene>
<feature type="region of interest" description="Disordered" evidence="1">
    <location>
        <begin position="48"/>
        <end position="70"/>
    </location>
</feature>
<proteinExistence type="predicted"/>
<evidence type="ECO:0000313" key="2">
    <source>
        <dbReference type="EMBL" id="KAA1089169.1"/>
    </source>
</evidence>
<evidence type="ECO:0000313" key="3">
    <source>
        <dbReference type="Proteomes" id="UP000324748"/>
    </source>
</evidence>